<gene>
    <name evidence="3" type="ORF">ASPCAL14590</name>
</gene>
<keyword evidence="2" id="KW-0812">Transmembrane</keyword>
<evidence type="ECO:0008006" key="5">
    <source>
        <dbReference type="Google" id="ProtNLM"/>
    </source>
</evidence>
<organism evidence="3 4">
    <name type="scientific">Aspergillus calidoustus</name>
    <dbReference type="NCBI Taxonomy" id="454130"/>
    <lineage>
        <taxon>Eukaryota</taxon>
        <taxon>Fungi</taxon>
        <taxon>Dikarya</taxon>
        <taxon>Ascomycota</taxon>
        <taxon>Pezizomycotina</taxon>
        <taxon>Eurotiomycetes</taxon>
        <taxon>Eurotiomycetidae</taxon>
        <taxon>Eurotiales</taxon>
        <taxon>Aspergillaceae</taxon>
        <taxon>Aspergillus</taxon>
        <taxon>Aspergillus subgen. Nidulantes</taxon>
    </lineage>
</organism>
<keyword evidence="4" id="KW-1185">Reference proteome</keyword>
<evidence type="ECO:0000313" key="4">
    <source>
        <dbReference type="Proteomes" id="UP000054771"/>
    </source>
</evidence>
<dbReference type="InterPro" id="IPR021858">
    <property type="entry name" value="Fun_TF"/>
</dbReference>
<dbReference type="PANTHER" id="PTHR37540">
    <property type="entry name" value="TRANSCRIPTION FACTOR (ACR-2), PUTATIVE-RELATED-RELATED"/>
    <property type="match status" value="1"/>
</dbReference>
<dbReference type="STRING" id="454130.A0A0U5GIC0"/>
<accession>A0A0U5GIC0</accession>
<evidence type="ECO:0000313" key="3">
    <source>
        <dbReference type="EMBL" id="CEL11488.1"/>
    </source>
</evidence>
<feature type="compositionally biased region" description="Basic and acidic residues" evidence="1">
    <location>
        <begin position="1"/>
        <end position="12"/>
    </location>
</feature>
<dbReference type="EMBL" id="CDMC01000027">
    <property type="protein sequence ID" value="CEL11488.1"/>
    <property type="molecule type" value="Genomic_DNA"/>
</dbReference>
<evidence type="ECO:0000256" key="2">
    <source>
        <dbReference type="SAM" id="Phobius"/>
    </source>
</evidence>
<keyword evidence="2" id="KW-0472">Membrane</keyword>
<feature type="region of interest" description="Disordered" evidence="1">
    <location>
        <begin position="1"/>
        <end position="33"/>
    </location>
</feature>
<evidence type="ECO:0000256" key="1">
    <source>
        <dbReference type="SAM" id="MobiDB-lite"/>
    </source>
</evidence>
<keyword evidence="2" id="KW-1133">Transmembrane helix</keyword>
<sequence>MHIEETPEDKFSMSETSTPIDDGTRRPIPQPGHRGFMFVNTQTDVSPFASMRREIKSFVAKKADQRRKKEAINRLKSFQLFSARTPQREEKEIENVHGKKIQIPNPTYDNSMLPVRASTVISQNHADPFHAYPVPMSNAMHVYFRHYRFYVIPKSYPFSADRMNTWWTERSLISPALLYTKLCIGAGHKAALESRNGVSSVASQKSLRDCIKSRTNAIRALNDLLQDPVTAVAESTVLIVGSILTIETINAEFAALQTHIKGLATLIELAGGLDAFEHMTLSSIYHAVSGYAALQNKPPIIPMSAKFRSEVLHEPAIFHPRPDDNYTIGFVIPPYIATLGSRFAAGSPWYTEVSPSLKDFLIIFTRLIQHFELSKAYPEIVGPTDDDLFSIFQHDFLSAIPAKNPTSHKINNYINPPLRYSIIIYLWARVSHLQSLPIVRHMVETFRHILAPRVAYLLVAAPDLLLWMLLLGALASKGNKNTHSWFVLHSTHVARRLGLSDRNQARRLLGEFFYIEQPEDLGEGLWIEEVVASSARICSSDGSGFDVQSSNRCEVIEPF</sequence>
<dbReference type="Proteomes" id="UP000054771">
    <property type="component" value="Unassembled WGS sequence"/>
</dbReference>
<name>A0A0U5GIC0_ASPCI</name>
<reference evidence="4" key="1">
    <citation type="journal article" date="2016" name="Genome Announc.">
        <title>Draft genome sequences of fungus Aspergillus calidoustus.</title>
        <authorList>
            <person name="Horn F."/>
            <person name="Linde J."/>
            <person name="Mattern D.J."/>
            <person name="Walther G."/>
            <person name="Guthke R."/>
            <person name="Scherlach K."/>
            <person name="Martin K."/>
            <person name="Brakhage A.A."/>
            <person name="Petzke L."/>
            <person name="Valiante V."/>
        </authorList>
    </citation>
    <scope>NUCLEOTIDE SEQUENCE [LARGE SCALE GENOMIC DNA]</scope>
    <source>
        <strain evidence="4">SF006504</strain>
    </source>
</reference>
<dbReference type="Pfam" id="PF11951">
    <property type="entry name" value="Fungal_trans_2"/>
    <property type="match status" value="1"/>
</dbReference>
<proteinExistence type="predicted"/>
<dbReference type="PANTHER" id="PTHR37540:SF5">
    <property type="entry name" value="TRANSCRIPTION FACTOR DOMAIN-CONTAINING PROTEIN"/>
    <property type="match status" value="1"/>
</dbReference>
<feature type="transmembrane region" description="Helical" evidence="2">
    <location>
        <begin position="454"/>
        <end position="475"/>
    </location>
</feature>
<protein>
    <recommendedName>
        <fullName evidence="5">Tachykinin family protein</fullName>
    </recommendedName>
</protein>
<dbReference type="OrthoDB" id="3469225at2759"/>
<dbReference type="AlphaFoldDB" id="A0A0U5GIC0"/>